<dbReference type="InterPro" id="IPR002657">
    <property type="entry name" value="BilAc:Na_symport/Acr3"/>
</dbReference>
<evidence type="ECO:0000256" key="4">
    <source>
        <dbReference type="ARBA" id="ARBA00023136"/>
    </source>
</evidence>
<dbReference type="GO" id="GO:0016020">
    <property type="term" value="C:membrane"/>
    <property type="evidence" value="ECO:0007669"/>
    <property type="project" value="UniProtKB-SubCell"/>
</dbReference>
<organism evidence="6 7">
    <name type="scientific">Actinoplanes auranticolor</name>
    <dbReference type="NCBI Taxonomy" id="47988"/>
    <lineage>
        <taxon>Bacteria</taxon>
        <taxon>Bacillati</taxon>
        <taxon>Actinomycetota</taxon>
        <taxon>Actinomycetes</taxon>
        <taxon>Micromonosporales</taxon>
        <taxon>Micromonosporaceae</taxon>
        <taxon>Actinoplanes</taxon>
    </lineage>
</organism>
<evidence type="ECO:0000313" key="6">
    <source>
        <dbReference type="EMBL" id="GIM74345.1"/>
    </source>
</evidence>
<dbReference type="RefSeq" id="WP_212991962.1">
    <property type="nucleotide sequence ID" value="NZ_BAABEA010000030.1"/>
</dbReference>
<feature type="transmembrane region" description="Helical" evidence="5">
    <location>
        <begin position="35"/>
        <end position="58"/>
    </location>
</feature>
<protein>
    <recommendedName>
        <fullName evidence="8">BASS family bile acid:Na+ symporter</fullName>
    </recommendedName>
</protein>
<feature type="transmembrane region" description="Helical" evidence="5">
    <location>
        <begin position="233"/>
        <end position="259"/>
    </location>
</feature>
<dbReference type="Pfam" id="PF01758">
    <property type="entry name" value="SBF"/>
    <property type="match status" value="1"/>
</dbReference>
<evidence type="ECO:0000313" key="7">
    <source>
        <dbReference type="Proteomes" id="UP000681340"/>
    </source>
</evidence>
<dbReference type="PANTHER" id="PTHR10361">
    <property type="entry name" value="SODIUM-BILE ACID COTRANSPORTER"/>
    <property type="match status" value="1"/>
</dbReference>
<evidence type="ECO:0000256" key="5">
    <source>
        <dbReference type="SAM" id="Phobius"/>
    </source>
</evidence>
<evidence type="ECO:0000256" key="3">
    <source>
        <dbReference type="ARBA" id="ARBA00022989"/>
    </source>
</evidence>
<feature type="transmembrane region" description="Helical" evidence="5">
    <location>
        <begin position="169"/>
        <end position="187"/>
    </location>
</feature>
<dbReference type="InterPro" id="IPR038770">
    <property type="entry name" value="Na+/solute_symporter_sf"/>
</dbReference>
<dbReference type="Gene3D" id="1.20.1530.20">
    <property type="match status" value="1"/>
</dbReference>
<keyword evidence="2 5" id="KW-0812">Transmembrane</keyword>
<feature type="transmembrane region" description="Helical" evidence="5">
    <location>
        <begin position="127"/>
        <end position="149"/>
    </location>
</feature>
<feature type="transmembrane region" description="Helical" evidence="5">
    <location>
        <begin position="6"/>
        <end position="23"/>
    </location>
</feature>
<dbReference type="Proteomes" id="UP000681340">
    <property type="component" value="Unassembled WGS sequence"/>
</dbReference>
<feature type="transmembrane region" description="Helical" evidence="5">
    <location>
        <begin position="193"/>
        <end position="212"/>
    </location>
</feature>
<reference evidence="6" key="1">
    <citation type="submission" date="2021-03" db="EMBL/GenBank/DDBJ databases">
        <title>Whole genome shotgun sequence of Actinoplanes auranticolor NBRC 12245.</title>
        <authorList>
            <person name="Komaki H."/>
            <person name="Tamura T."/>
        </authorList>
    </citation>
    <scope>NUCLEOTIDE SEQUENCE</scope>
    <source>
        <strain evidence="6">NBRC 12245</strain>
    </source>
</reference>
<keyword evidence="3 5" id="KW-1133">Transmembrane helix</keyword>
<accession>A0A919SLP3</accession>
<dbReference type="AlphaFoldDB" id="A0A919SLP3"/>
<proteinExistence type="predicted"/>
<keyword evidence="7" id="KW-1185">Reference proteome</keyword>
<feature type="transmembrane region" description="Helical" evidence="5">
    <location>
        <begin position="93"/>
        <end position="115"/>
    </location>
</feature>
<keyword evidence="4 5" id="KW-0472">Membrane</keyword>
<dbReference type="EMBL" id="BOQL01000050">
    <property type="protein sequence ID" value="GIM74345.1"/>
    <property type="molecule type" value="Genomic_DNA"/>
</dbReference>
<evidence type="ECO:0008006" key="8">
    <source>
        <dbReference type="Google" id="ProtNLM"/>
    </source>
</evidence>
<comment type="caution">
    <text evidence="6">The sequence shown here is derived from an EMBL/GenBank/DDBJ whole genome shotgun (WGS) entry which is preliminary data.</text>
</comment>
<name>A0A919SLP3_9ACTN</name>
<feature type="transmembrane region" description="Helical" evidence="5">
    <location>
        <begin position="64"/>
        <end position="86"/>
    </location>
</feature>
<evidence type="ECO:0000256" key="2">
    <source>
        <dbReference type="ARBA" id="ARBA00022692"/>
    </source>
</evidence>
<dbReference type="InterPro" id="IPR004710">
    <property type="entry name" value="Bilac:Na_transpt"/>
</dbReference>
<sequence length="277" mass="27944">MSTVAVAALLVASMLAIGTALTAGDFRMLLRRPAVLVGAVALNVVVVPGLAVVLTWLADLGPDAALGIVLAAAASGGGTGALLTLYARGDLAISAALQGIHAPLGLVSVPVWAAVGGHDVLPAGAGGILLVGVALVGQVVPLAAGMWLLQRRPDVARRVHQGARRVADVLLAVLVAFFVVTGAGRLPQLGWRTVAVVAVVVAACLALVLLPWPVPAAVRRAVAMTTTVRNLSLALFVASVASTTVVLTLLAYGLVMYGLSLPVAWWLARGTSPVAKS</sequence>
<dbReference type="PANTHER" id="PTHR10361:SF28">
    <property type="entry name" value="P3 PROTEIN-RELATED"/>
    <property type="match status" value="1"/>
</dbReference>
<evidence type="ECO:0000256" key="1">
    <source>
        <dbReference type="ARBA" id="ARBA00004141"/>
    </source>
</evidence>
<comment type="subcellular location">
    <subcellularLocation>
        <location evidence="1">Membrane</location>
        <topology evidence="1">Multi-pass membrane protein</topology>
    </subcellularLocation>
</comment>
<gene>
    <name evidence="6" type="ORF">Aau02nite_60510</name>
</gene>